<dbReference type="RefSeq" id="WP_344657623.1">
    <property type="nucleotide sequence ID" value="NZ_BAAAQM010000015.1"/>
</dbReference>
<dbReference type="PANTHER" id="PTHR15462">
    <property type="entry name" value="SERINE PROTEASE"/>
    <property type="match status" value="1"/>
</dbReference>
<reference evidence="3 4" key="1">
    <citation type="journal article" date="2019" name="Int. J. Syst. Evol. Microbiol.">
        <title>The Global Catalogue of Microorganisms (GCM) 10K type strain sequencing project: providing services to taxonomists for standard genome sequencing and annotation.</title>
        <authorList>
            <consortium name="The Broad Institute Genomics Platform"/>
            <consortium name="The Broad Institute Genome Sequencing Center for Infectious Disease"/>
            <person name="Wu L."/>
            <person name="Ma J."/>
        </authorList>
    </citation>
    <scope>NUCLEOTIDE SEQUENCE [LARGE SCALE GENOMIC DNA]</scope>
    <source>
        <strain evidence="3 4">JCM 16013</strain>
    </source>
</reference>
<evidence type="ECO:0008006" key="5">
    <source>
        <dbReference type="Google" id="ProtNLM"/>
    </source>
</evidence>
<dbReference type="InterPro" id="IPR043504">
    <property type="entry name" value="Peptidase_S1_PA_chymotrypsin"/>
</dbReference>
<feature type="chain" id="PRO_5046533905" description="Serine protease" evidence="2">
    <location>
        <begin position="24"/>
        <end position="297"/>
    </location>
</feature>
<gene>
    <name evidence="3" type="ORF">GCM10009838_30050</name>
</gene>
<evidence type="ECO:0000313" key="4">
    <source>
        <dbReference type="Proteomes" id="UP001499854"/>
    </source>
</evidence>
<dbReference type="Pfam" id="PF13365">
    <property type="entry name" value="Trypsin_2"/>
    <property type="match status" value="1"/>
</dbReference>
<accession>A0ABN2RHR9</accession>
<feature type="signal peptide" evidence="2">
    <location>
        <begin position="1"/>
        <end position="23"/>
    </location>
</feature>
<organism evidence="3 4">
    <name type="scientific">Catenulispora subtropica</name>
    <dbReference type="NCBI Taxonomy" id="450798"/>
    <lineage>
        <taxon>Bacteria</taxon>
        <taxon>Bacillati</taxon>
        <taxon>Actinomycetota</taxon>
        <taxon>Actinomycetes</taxon>
        <taxon>Catenulisporales</taxon>
        <taxon>Catenulisporaceae</taxon>
        <taxon>Catenulispora</taxon>
    </lineage>
</organism>
<evidence type="ECO:0000256" key="2">
    <source>
        <dbReference type="SAM" id="SignalP"/>
    </source>
</evidence>
<evidence type="ECO:0000256" key="1">
    <source>
        <dbReference type="ARBA" id="ARBA00022729"/>
    </source>
</evidence>
<dbReference type="Gene3D" id="2.40.10.10">
    <property type="entry name" value="Trypsin-like serine proteases"/>
    <property type="match status" value="2"/>
</dbReference>
<dbReference type="InterPro" id="IPR050966">
    <property type="entry name" value="Glutamyl_endopeptidase"/>
</dbReference>
<protein>
    <recommendedName>
        <fullName evidence="5">Serine protease</fullName>
    </recommendedName>
</protein>
<name>A0ABN2RHR9_9ACTN</name>
<keyword evidence="1 2" id="KW-0732">Signal</keyword>
<comment type="caution">
    <text evidence="3">The sequence shown here is derived from an EMBL/GenBank/DDBJ whole genome shotgun (WGS) entry which is preliminary data.</text>
</comment>
<sequence length="297" mass="30239">MRYRRLGLIPLVALALLAAGCRAGSRGNDAGSGGTDPMTPAASSVVTHSLSGANDDPHTVFHPGEAGTAPIPSGSVVNGKLKAQPFDGVPKTGALFLGVGGVASAHYCTASVVHSPSGDLIATAGHCVRNKIFGGWLDHILFVPGYHNDIAPYGVWVATTAYLDSRWVDSEDENADIAFLKVRKAGGGSQTLENITGASTFTAAPGYTNAVSVVSYPLTASRPLGCATSTSKFSATQLRLDCSGLPEGASGSPFLASGDRLVGVLGGYQQGGATADTSYSIYFDDRVAAVFKAAAGS</sequence>
<dbReference type="InterPro" id="IPR009003">
    <property type="entry name" value="Peptidase_S1_PA"/>
</dbReference>
<keyword evidence="4" id="KW-1185">Reference proteome</keyword>
<evidence type="ECO:0000313" key="3">
    <source>
        <dbReference type="EMBL" id="GAA1969383.1"/>
    </source>
</evidence>
<dbReference type="PROSITE" id="PS51257">
    <property type="entry name" value="PROKAR_LIPOPROTEIN"/>
    <property type="match status" value="1"/>
</dbReference>
<dbReference type="Proteomes" id="UP001499854">
    <property type="component" value="Unassembled WGS sequence"/>
</dbReference>
<proteinExistence type="predicted"/>
<dbReference type="SUPFAM" id="SSF50494">
    <property type="entry name" value="Trypsin-like serine proteases"/>
    <property type="match status" value="1"/>
</dbReference>
<dbReference type="EMBL" id="BAAAQM010000015">
    <property type="protein sequence ID" value="GAA1969383.1"/>
    <property type="molecule type" value="Genomic_DNA"/>
</dbReference>